<accession>A0A6P5QLC9</accession>
<feature type="domain" description="C2H2-type" evidence="6">
    <location>
        <begin position="109"/>
        <end position="136"/>
    </location>
</feature>
<evidence type="ECO:0000256" key="3">
    <source>
        <dbReference type="ARBA" id="ARBA00022771"/>
    </source>
</evidence>
<gene>
    <name evidence="8" type="primary">LOC110304505</name>
</gene>
<dbReference type="PANTHER" id="PTHR14947:SF25">
    <property type="entry name" value="C2H2-TYPE DOMAIN-CONTAINING PROTEIN"/>
    <property type="match status" value="1"/>
</dbReference>
<dbReference type="GeneID" id="110304505"/>
<dbReference type="InterPro" id="IPR036236">
    <property type="entry name" value="Znf_C2H2_sf"/>
</dbReference>
<dbReference type="Proteomes" id="UP000515126">
    <property type="component" value="Chromosome 11"/>
</dbReference>
<keyword evidence="7" id="KW-1185">Reference proteome</keyword>
<proteinExistence type="predicted"/>
<protein>
    <submittedName>
        <fullName evidence="8">Zinc finger protein 180-like</fullName>
    </submittedName>
</protein>
<evidence type="ECO:0000256" key="1">
    <source>
        <dbReference type="ARBA" id="ARBA00022723"/>
    </source>
</evidence>
<dbReference type="KEGG" id="mcal:110304505"/>
<dbReference type="InterPro" id="IPR013087">
    <property type="entry name" value="Znf_C2H2_type"/>
</dbReference>
<sequence>MNSERPSLLLHRSQYVKGFTLRRNLAAVMSVENPSASVPTLIIIKEFKLEREPTHACNVAKHLVMNQNVCHIRKLTNGEKPCRCGDCGKGFQKYYLSVPQRTQTNEKPYRCNECGKSSKDTTIFNVLQRIHTEERPCECRDCGEALMCSYPSLTHQHIHF</sequence>
<dbReference type="FunFam" id="3.30.160.60:FF:002343">
    <property type="entry name" value="Zinc finger protein 33A"/>
    <property type="match status" value="1"/>
</dbReference>
<dbReference type="PROSITE" id="PS00028">
    <property type="entry name" value="ZINC_FINGER_C2H2_1"/>
    <property type="match status" value="1"/>
</dbReference>
<evidence type="ECO:0000313" key="8">
    <source>
        <dbReference type="RefSeq" id="XP_021031583.1"/>
    </source>
</evidence>
<dbReference type="SUPFAM" id="SSF57667">
    <property type="entry name" value="beta-beta-alpha zinc fingers"/>
    <property type="match status" value="1"/>
</dbReference>
<keyword evidence="4" id="KW-0862">Zinc</keyword>
<dbReference type="AlphaFoldDB" id="A0A6P5QLC9"/>
<dbReference type="InterPro" id="IPR039938">
    <property type="entry name" value="Sp4-like"/>
</dbReference>
<evidence type="ECO:0000313" key="7">
    <source>
        <dbReference type="Proteomes" id="UP000515126"/>
    </source>
</evidence>
<keyword evidence="1" id="KW-0479">Metal-binding</keyword>
<keyword evidence="3 5" id="KW-0863">Zinc-finger</keyword>
<evidence type="ECO:0000256" key="5">
    <source>
        <dbReference type="PROSITE-ProRule" id="PRU00042"/>
    </source>
</evidence>
<evidence type="ECO:0000256" key="4">
    <source>
        <dbReference type="ARBA" id="ARBA00022833"/>
    </source>
</evidence>
<dbReference type="PANTHER" id="PTHR14947">
    <property type="entry name" value="ZINC FINGER PROTEIN"/>
    <property type="match status" value="1"/>
</dbReference>
<dbReference type="PROSITE" id="PS50157">
    <property type="entry name" value="ZINC_FINGER_C2H2_2"/>
    <property type="match status" value="1"/>
</dbReference>
<keyword evidence="2" id="KW-0677">Repeat</keyword>
<organism evidence="7 8">
    <name type="scientific">Mus caroli</name>
    <name type="common">Ryukyu mouse</name>
    <name type="synonym">Ricefield mouse</name>
    <dbReference type="NCBI Taxonomy" id="10089"/>
    <lineage>
        <taxon>Eukaryota</taxon>
        <taxon>Metazoa</taxon>
        <taxon>Chordata</taxon>
        <taxon>Craniata</taxon>
        <taxon>Vertebrata</taxon>
        <taxon>Euteleostomi</taxon>
        <taxon>Mammalia</taxon>
        <taxon>Eutheria</taxon>
        <taxon>Euarchontoglires</taxon>
        <taxon>Glires</taxon>
        <taxon>Rodentia</taxon>
        <taxon>Myomorpha</taxon>
        <taxon>Muroidea</taxon>
        <taxon>Muridae</taxon>
        <taxon>Murinae</taxon>
        <taxon>Mus</taxon>
        <taxon>Mus</taxon>
    </lineage>
</organism>
<name>A0A6P5QLC9_MUSCR</name>
<dbReference type="Gene3D" id="3.30.160.60">
    <property type="entry name" value="Classic Zinc Finger"/>
    <property type="match status" value="3"/>
</dbReference>
<dbReference type="RefSeq" id="XP_021031583.1">
    <property type="nucleotide sequence ID" value="XM_021175924.1"/>
</dbReference>
<evidence type="ECO:0000259" key="6">
    <source>
        <dbReference type="PROSITE" id="PS50157"/>
    </source>
</evidence>
<reference evidence="8" key="1">
    <citation type="submission" date="2025-08" db="UniProtKB">
        <authorList>
            <consortium name="RefSeq"/>
        </authorList>
    </citation>
    <scope>IDENTIFICATION</scope>
</reference>
<dbReference type="GO" id="GO:0008270">
    <property type="term" value="F:zinc ion binding"/>
    <property type="evidence" value="ECO:0007669"/>
    <property type="project" value="UniProtKB-KW"/>
</dbReference>
<evidence type="ECO:0000256" key="2">
    <source>
        <dbReference type="ARBA" id="ARBA00022737"/>
    </source>
</evidence>